<evidence type="ECO:0008006" key="2">
    <source>
        <dbReference type="Google" id="ProtNLM"/>
    </source>
</evidence>
<sequence>MAPQVLVLGMPRTGTQSIGQALQMLGLGESYHMTTVGPNNHHDAWCTAIEAKFGEKDASEVITQEFFDDLFKGYDAVSDFPASIFYKELLAAYPNAHVILTKRAEDAWFESMCKTLHVAYIKAKAEPSKLAKLYHQHLWADNFLRNGREAYRRHNAGVMAAAADRKVLVFDPSMGWGPLCEFLGKDVPAVGYPSKDMWQGYKRMLKEVEEGRLTEDAITIGARRAQGPKINSAYIYTQSKDAEVKGIKSAYIYTQSKDAEVKGIKSAYIYTQQKEAGAIKSTGEGIKSAYIYTQSKDAEVKGIKSAYIYTQQKESADVKGIKSAYIYTQQKESAEVKGIKSAYIYTQQKESADVKGIKSAYIYTQQKEAGAIKSTGEGIKSAYIYTQQKETDLKTSGEGIKSAYIYTQQKEAKDVEGIRSAYIYTQQKEAKDVEGIKSAYIYTQQKETDLKTSGEGIKSAYIYTQQKEAKDVEGIKSAYIYTQQKEAGIEGIKSAYIYTQ</sequence>
<dbReference type="Pfam" id="PF17784">
    <property type="entry name" value="Sulfotransfer_4"/>
    <property type="match status" value="1"/>
</dbReference>
<dbReference type="InterPro" id="IPR027417">
    <property type="entry name" value="P-loop_NTPase"/>
</dbReference>
<proteinExistence type="predicted"/>
<name>L7JHX5_PYRO1</name>
<evidence type="ECO:0000313" key="1">
    <source>
        <dbReference type="EMBL" id="ELQ67698.1"/>
    </source>
</evidence>
<dbReference type="PANTHER" id="PTHR36978:SF4">
    <property type="entry name" value="P-LOOP CONTAINING NUCLEOSIDE TRIPHOSPHATE HYDROLASE PROTEIN"/>
    <property type="match status" value="1"/>
</dbReference>
<protein>
    <recommendedName>
        <fullName evidence="2">NAD dependent epimerase/dehydratase</fullName>
    </recommendedName>
</protein>
<dbReference type="SUPFAM" id="SSF52540">
    <property type="entry name" value="P-loop containing nucleoside triphosphate hydrolases"/>
    <property type="match status" value="1"/>
</dbReference>
<organism>
    <name type="scientific">Pyricularia oryzae (strain P131)</name>
    <name type="common">Rice blast fungus</name>
    <name type="synonym">Magnaporthe oryzae</name>
    <dbReference type="NCBI Taxonomy" id="1143193"/>
    <lineage>
        <taxon>Eukaryota</taxon>
        <taxon>Fungi</taxon>
        <taxon>Dikarya</taxon>
        <taxon>Ascomycota</taxon>
        <taxon>Pezizomycotina</taxon>
        <taxon>Sordariomycetes</taxon>
        <taxon>Sordariomycetidae</taxon>
        <taxon>Magnaporthales</taxon>
        <taxon>Pyriculariaceae</taxon>
        <taxon>Pyricularia</taxon>
    </lineage>
</organism>
<dbReference type="PANTHER" id="PTHR36978">
    <property type="entry name" value="P-LOOP CONTAINING NUCLEOTIDE TRIPHOSPHATE HYDROLASE"/>
    <property type="match status" value="1"/>
</dbReference>
<dbReference type="InterPro" id="IPR040632">
    <property type="entry name" value="Sulfotransfer_4"/>
</dbReference>
<dbReference type="AlphaFoldDB" id="L7JHX5"/>
<reference evidence="1" key="1">
    <citation type="journal article" date="2012" name="PLoS Genet.">
        <title>Comparative analysis of the genomes of two field isolates of the rice blast fungus Magnaporthe oryzae.</title>
        <authorList>
            <person name="Xue M."/>
            <person name="Yang J."/>
            <person name="Li Z."/>
            <person name="Hu S."/>
            <person name="Yao N."/>
            <person name="Dean R.A."/>
            <person name="Zhao W."/>
            <person name="Shen M."/>
            <person name="Zhang H."/>
            <person name="Li C."/>
            <person name="Liu L."/>
            <person name="Cao L."/>
            <person name="Xu X."/>
            <person name="Xing Y."/>
            <person name="Hsiang T."/>
            <person name="Zhang Z."/>
            <person name="Xu J.R."/>
            <person name="Peng Y.L."/>
        </authorList>
    </citation>
    <scope>NUCLEOTIDE SEQUENCE [LARGE SCALE GENOMIC DNA]</scope>
    <source>
        <strain evidence="1">P131</strain>
    </source>
</reference>
<dbReference type="EMBL" id="JH795774">
    <property type="protein sequence ID" value="ELQ67698.1"/>
    <property type="molecule type" value="Genomic_DNA"/>
</dbReference>
<gene>
    <name evidence="1" type="ORF">OOW_P131scaffold00302g7</name>
</gene>
<dbReference type="Gene3D" id="3.40.50.300">
    <property type="entry name" value="P-loop containing nucleotide triphosphate hydrolases"/>
    <property type="match status" value="1"/>
</dbReference>
<accession>L7JHX5</accession>